<name>A0A383TXE0_9FLAO</name>
<dbReference type="InterPro" id="IPR014730">
    <property type="entry name" value="ETF_a/b_N"/>
</dbReference>
<gene>
    <name evidence="5" type="primary">etfB</name>
    <name evidence="5" type="ORF">SAMEA104719789_00685</name>
</gene>
<dbReference type="PANTHER" id="PTHR21294">
    <property type="entry name" value="ELECTRON TRANSFER FLAVOPROTEIN BETA-SUBUNIT"/>
    <property type="match status" value="1"/>
</dbReference>
<keyword evidence="2" id="KW-0813">Transport</keyword>
<dbReference type="EMBL" id="UNSC01000002">
    <property type="protein sequence ID" value="SZD71646.1"/>
    <property type="molecule type" value="Genomic_DNA"/>
</dbReference>
<dbReference type="AlphaFoldDB" id="A0A383TXE0"/>
<feature type="domain" description="Electron transfer flavoprotein alpha/beta-subunit N-terminal" evidence="4">
    <location>
        <begin position="23"/>
        <end position="212"/>
    </location>
</feature>
<dbReference type="SMART" id="SM00893">
    <property type="entry name" value="ETF"/>
    <property type="match status" value="1"/>
</dbReference>
<keyword evidence="3" id="KW-0249">Electron transport</keyword>
<proteinExistence type="inferred from homology"/>
<dbReference type="InterPro" id="IPR014729">
    <property type="entry name" value="Rossmann-like_a/b/a_fold"/>
</dbReference>
<dbReference type="PANTHER" id="PTHR21294:SF8">
    <property type="entry name" value="ELECTRON TRANSFER FLAVOPROTEIN SUBUNIT BETA"/>
    <property type="match status" value="1"/>
</dbReference>
<comment type="similarity">
    <text evidence="1">Belongs to the ETF beta-subunit/FixA family.</text>
</comment>
<dbReference type="SUPFAM" id="SSF52402">
    <property type="entry name" value="Adenine nucleotide alpha hydrolases-like"/>
    <property type="match status" value="1"/>
</dbReference>
<dbReference type="PIRSF" id="PIRSF000090">
    <property type="entry name" value="Beta-ETF"/>
    <property type="match status" value="1"/>
</dbReference>
<evidence type="ECO:0000256" key="1">
    <source>
        <dbReference type="ARBA" id="ARBA00007557"/>
    </source>
</evidence>
<reference evidence="5 6" key="1">
    <citation type="submission" date="2018-09" db="EMBL/GenBank/DDBJ databases">
        <authorList>
            <consortium name="Pathogen Informatics"/>
        </authorList>
    </citation>
    <scope>NUCLEOTIDE SEQUENCE [LARGE SCALE GENOMIC DNA]</scope>
    <source>
        <strain evidence="5 6">OH-22767</strain>
    </source>
</reference>
<dbReference type="InterPro" id="IPR012255">
    <property type="entry name" value="ETF_b"/>
</dbReference>
<dbReference type="RefSeq" id="WP_119059107.1">
    <property type="nucleotide sequence ID" value="NZ_UNSC01000002.1"/>
</dbReference>
<dbReference type="OrthoDB" id="9804960at2"/>
<evidence type="ECO:0000256" key="3">
    <source>
        <dbReference type="ARBA" id="ARBA00022982"/>
    </source>
</evidence>
<dbReference type="Proteomes" id="UP000262142">
    <property type="component" value="Unassembled WGS sequence"/>
</dbReference>
<accession>A0A383TXE0</accession>
<evidence type="ECO:0000313" key="5">
    <source>
        <dbReference type="EMBL" id="SZD71646.1"/>
    </source>
</evidence>
<dbReference type="Gene3D" id="3.40.50.620">
    <property type="entry name" value="HUPs"/>
    <property type="match status" value="1"/>
</dbReference>
<evidence type="ECO:0000256" key="2">
    <source>
        <dbReference type="ARBA" id="ARBA00022448"/>
    </source>
</evidence>
<evidence type="ECO:0000259" key="4">
    <source>
        <dbReference type="SMART" id="SM00893"/>
    </source>
</evidence>
<dbReference type="GO" id="GO:0009055">
    <property type="term" value="F:electron transfer activity"/>
    <property type="evidence" value="ECO:0007669"/>
    <property type="project" value="InterPro"/>
</dbReference>
<protein>
    <submittedName>
        <fullName evidence="5">Electron transfer flavoprotein small subunit</fullName>
    </submittedName>
</protein>
<dbReference type="Pfam" id="PF01012">
    <property type="entry name" value="ETF"/>
    <property type="match status" value="1"/>
</dbReference>
<keyword evidence="6" id="KW-1185">Reference proteome</keyword>
<organism evidence="5 6">
    <name type="scientific">Candidatus Ornithobacterium hominis</name>
    <dbReference type="NCBI Taxonomy" id="2497989"/>
    <lineage>
        <taxon>Bacteria</taxon>
        <taxon>Pseudomonadati</taxon>
        <taxon>Bacteroidota</taxon>
        <taxon>Flavobacteriia</taxon>
        <taxon>Flavobacteriales</taxon>
        <taxon>Weeksellaceae</taxon>
        <taxon>Ornithobacterium</taxon>
    </lineage>
</organism>
<evidence type="ECO:0000313" key="6">
    <source>
        <dbReference type="Proteomes" id="UP000262142"/>
    </source>
</evidence>
<sequence length="248" mass="27267">MRILVCISSVPDATSKINFTEDAKAFDKNGVQFVINPYDEFSLTRAIWFQEKQGAEVTVLTVGGAEVEPVMRKALAIGANEAIRVDSQPVDSFSAAKKIAKVAKEKKFDLILTGIESIDYNGSAVPGLLAAMLDYTFVNNCIQLEIEGKEAHATSEIDGGEEKLSFTLPAVIAGKKGIVNEADLKIPNMRGIMQARSKKLEVITGINVETQVKYQRFEKPEPRSSVRLIDKDNVEELARILHEEAKVI</sequence>